<feature type="transmembrane region" description="Helical" evidence="2">
    <location>
        <begin position="145"/>
        <end position="167"/>
    </location>
</feature>
<feature type="transmembrane region" description="Helical" evidence="2">
    <location>
        <begin position="174"/>
        <end position="192"/>
    </location>
</feature>
<dbReference type="AlphaFoldDB" id="D1CA24"/>
<feature type="transmembrane region" description="Helical" evidence="2">
    <location>
        <begin position="198"/>
        <end position="217"/>
    </location>
</feature>
<evidence type="ECO:0000256" key="1">
    <source>
        <dbReference type="ARBA" id="ARBA00005801"/>
    </source>
</evidence>
<feature type="transmembrane region" description="Helical" evidence="2">
    <location>
        <begin position="70"/>
        <end position="90"/>
    </location>
</feature>
<evidence type="ECO:0000313" key="4">
    <source>
        <dbReference type="EMBL" id="ACZ40667.1"/>
    </source>
</evidence>
<feature type="domain" description="Prepilin type IV endopeptidase peptidase" evidence="3">
    <location>
        <begin position="103"/>
        <end position="209"/>
    </location>
</feature>
<feature type="transmembrane region" description="Helical" evidence="2">
    <location>
        <begin position="121"/>
        <end position="139"/>
    </location>
</feature>
<dbReference type="PANTHER" id="PTHR30487:SF0">
    <property type="entry name" value="PREPILIN LEADER PEPTIDASE_N-METHYLTRANSFERASE-RELATED"/>
    <property type="match status" value="1"/>
</dbReference>
<accession>D1CA24</accession>
<evidence type="ECO:0000313" key="5">
    <source>
        <dbReference type="Proteomes" id="UP000002027"/>
    </source>
</evidence>
<keyword evidence="2" id="KW-0472">Membrane</keyword>
<dbReference type="GO" id="GO:0006465">
    <property type="term" value="P:signal peptide processing"/>
    <property type="evidence" value="ECO:0007669"/>
    <property type="project" value="TreeGrafter"/>
</dbReference>
<keyword evidence="2" id="KW-0812">Transmembrane</keyword>
<feature type="transmembrane region" description="Helical" evidence="2">
    <location>
        <begin position="224"/>
        <end position="241"/>
    </location>
</feature>
<dbReference type="KEGG" id="sti:Sthe_3267"/>
<dbReference type="EMBL" id="CP001824">
    <property type="protein sequence ID" value="ACZ40667.1"/>
    <property type="molecule type" value="Genomic_DNA"/>
</dbReference>
<name>D1CA24_SPHTD</name>
<dbReference type="FunCoup" id="D1CA24">
    <property type="interactions" value="299"/>
</dbReference>
<dbReference type="Proteomes" id="UP000002027">
    <property type="component" value="Chromosome 2"/>
</dbReference>
<dbReference type="GO" id="GO:0005886">
    <property type="term" value="C:plasma membrane"/>
    <property type="evidence" value="ECO:0007669"/>
    <property type="project" value="TreeGrafter"/>
</dbReference>
<proteinExistence type="inferred from homology"/>
<dbReference type="OrthoDB" id="9789291at2"/>
<keyword evidence="2" id="KW-1133">Transmembrane helix</keyword>
<feature type="transmembrane region" description="Helical" evidence="2">
    <location>
        <begin position="96"/>
        <end position="114"/>
    </location>
</feature>
<reference evidence="5" key="1">
    <citation type="submission" date="2009-11" db="EMBL/GenBank/DDBJ databases">
        <title>The complete chromosome 2 of Sphaerobacter thermophilus DSM 20745.</title>
        <authorList>
            <person name="Lucas S."/>
            <person name="Copeland A."/>
            <person name="Lapidus A."/>
            <person name="Glavina del Rio T."/>
            <person name="Dalin E."/>
            <person name="Tice H."/>
            <person name="Bruce D."/>
            <person name="Goodwin L."/>
            <person name="Pitluck S."/>
            <person name="Kyrpides N."/>
            <person name="Mavromatis K."/>
            <person name="Ivanova N."/>
            <person name="Mikhailova N."/>
            <person name="LaButti K.M."/>
            <person name="Clum A."/>
            <person name="Sun H.I."/>
            <person name="Brettin T."/>
            <person name="Detter J.C."/>
            <person name="Han C."/>
            <person name="Larimer F."/>
            <person name="Land M."/>
            <person name="Hauser L."/>
            <person name="Markowitz V."/>
            <person name="Cheng J.F."/>
            <person name="Hugenholtz P."/>
            <person name="Woyke T."/>
            <person name="Wu D."/>
            <person name="Steenblock K."/>
            <person name="Schneider S."/>
            <person name="Pukall R."/>
            <person name="Goeker M."/>
            <person name="Klenk H.P."/>
            <person name="Eisen J.A."/>
        </authorList>
    </citation>
    <scope>NUCLEOTIDE SEQUENCE [LARGE SCALE GENOMIC DNA]</scope>
    <source>
        <strain evidence="5">ATCC 49802 / DSM 20745 / S 6022</strain>
    </source>
</reference>
<dbReference type="InParanoid" id="D1CA24"/>
<dbReference type="GO" id="GO:0004190">
    <property type="term" value="F:aspartic-type endopeptidase activity"/>
    <property type="evidence" value="ECO:0007669"/>
    <property type="project" value="InterPro"/>
</dbReference>
<dbReference type="eggNOG" id="COG1989">
    <property type="taxonomic scope" value="Bacteria"/>
</dbReference>
<protein>
    <submittedName>
        <fullName evidence="4">Peptidase A24A prepilin type IV</fullName>
    </submittedName>
</protein>
<comment type="similarity">
    <text evidence="1">Belongs to the peptidase A24 family.</text>
</comment>
<sequence length="242" mass="24486">MDLGSVAAIVLVGGGLGALAGALVHAVAVRLPADLDPLGAPVCTACGALFGAGGLVPFRRPACPRCGVPAHWAKVATEVAAAAIVIAALLLRGLTYWGVSGAIFSLLLLVILRIDWQHHLIYTATIVPGLAVALVAAALHSPGMLLSAGVAAVGAGLFFALLFGLAILLYRQRALGFGDILLAVLIGAMTGVGRVAPALFLGMVLAAAGGLLLMALGRRGRRDYIPYGAYLCAGTIVVLLVR</sequence>
<dbReference type="HOGENOM" id="CLU_057101_3_0_0"/>
<dbReference type="Gene3D" id="1.20.120.1220">
    <property type="match status" value="1"/>
</dbReference>
<feature type="transmembrane region" description="Helical" evidence="2">
    <location>
        <begin position="38"/>
        <end position="58"/>
    </location>
</feature>
<dbReference type="RefSeq" id="WP_012873702.1">
    <property type="nucleotide sequence ID" value="NC_013524.1"/>
</dbReference>
<organism evidence="4 5">
    <name type="scientific">Sphaerobacter thermophilus (strain ATCC 49802 / DSM 20745 / KCCM 41009 / NCIMB 13125 / S 6022)</name>
    <dbReference type="NCBI Taxonomy" id="479434"/>
    <lineage>
        <taxon>Bacteria</taxon>
        <taxon>Pseudomonadati</taxon>
        <taxon>Thermomicrobiota</taxon>
        <taxon>Thermomicrobia</taxon>
        <taxon>Sphaerobacterales</taxon>
        <taxon>Sphaerobacterineae</taxon>
        <taxon>Sphaerobacteraceae</taxon>
        <taxon>Sphaerobacter</taxon>
    </lineage>
</organism>
<dbReference type="PANTHER" id="PTHR30487">
    <property type="entry name" value="TYPE 4 PREPILIN-LIKE PROTEINS LEADER PEPTIDE-PROCESSING ENZYME"/>
    <property type="match status" value="1"/>
</dbReference>
<dbReference type="InterPro" id="IPR050882">
    <property type="entry name" value="Prepilin_peptidase/N-MTase"/>
</dbReference>
<evidence type="ECO:0000259" key="3">
    <source>
        <dbReference type="Pfam" id="PF01478"/>
    </source>
</evidence>
<gene>
    <name evidence="4" type="ordered locus">Sthe_3267</name>
</gene>
<dbReference type="InterPro" id="IPR000045">
    <property type="entry name" value="Prepilin_IV_endopep_pep"/>
</dbReference>
<dbReference type="Pfam" id="PF01478">
    <property type="entry name" value="Peptidase_A24"/>
    <property type="match status" value="1"/>
</dbReference>
<keyword evidence="5" id="KW-1185">Reference proteome</keyword>
<dbReference type="STRING" id="479434.Sthe_3267"/>
<reference evidence="4 5" key="2">
    <citation type="journal article" date="2010" name="Stand. Genomic Sci.">
        <title>Complete genome sequence of Desulfohalobium retbaense type strain (HR(100)).</title>
        <authorList>
            <person name="Spring S."/>
            <person name="Nolan M."/>
            <person name="Lapidus A."/>
            <person name="Glavina Del Rio T."/>
            <person name="Copeland A."/>
            <person name="Tice H."/>
            <person name="Cheng J.F."/>
            <person name="Lucas S."/>
            <person name="Land M."/>
            <person name="Chen F."/>
            <person name="Bruce D."/>
            <person name="Goodwin L."/>
            <person name="Pitluck S."/>
            <person name="Ivanova N."/>
            <person name="Mavromatis K."/>
            <person name="Mikhailova N."/>
            <person name="Pati A."/>
            <person name="Chen A."/>
            <person name="Palaniappan K."/>
            <person name="Hauser L."/>
            <person name="Chang Y.J."/>
            <person name="Jeffries C.D."/>
            <person name="Munk C."/>
            <person name="Kiss H."/>
            <person name="Chain P."/>
            <person name="Han C."/>
            <person name="Brettin T."/>
            <person name="Detter J.C."/>
            <person name="Schuler E."/>
            <person name="Goker M."/>
            <person name="Rohde M."/>
            <person name="Bristow J."/>
            <person name="Eisen J.A."/>
            <person name="Markowitz V."/>
            <person name="Hugenholtz P."/>
            <person name="Kyrpides N.C."/>
            <person name="Klenk H.P."/>
        </authorList>
    </citation>
    <scope>NUCLEOTIDE SEQUENCE [LARGE SCALE GENOMIC DNA]</scope>
    <source>
        <strain evidence="5">ATCC 49802 / DSM 20745 / S 6022</strain>
    </source>
</reference>
<evidence type="ECO:0000256" key="2">
    <source>
        <dbReference type="SAM" id="Phobius"/>
    </source>
</evidence>